<proteinExistence type="predicted"/>
<dbReference type="EMBL" id="JAOCQF010000003">
    <property type="protein sequence ID" value="MCT8331181.1"/>
    <property type="molecule type" value="Genomic_DNA"/>
</dbReference>
<protein>
    <submittedName>
        <fullName evidence="1">DUF2783 domain-containing protein</fullName>
    </submittedName>
</protein>
<reference evidence="2" key="1">
    <citation type="submission" date="2023-07" db="EMBL/GenBank/DDBJ databases">
        <title>Defluviimonas sediminis sp. nov., isolated from mangrove sediment.</title>
        <authorList>
            <person name="Liu L."/>
            <person name="Li J."/>
            <person name="Huang Y."/>
            <person name="Pan J."/>
            <person name="Li M."/>
        </authorList>
    </citation>
    <scope>NUCLEOTIDE SEQUENCE [LARGE SCALE GENOMIC DNA]</scope>
    <source>
        <strain evidence="2">FT324</strain>
    </source>
</reference>
<gene>
    <name evidence="1" type="ORF">N5I32_16805</name>
</gene>
<evidence type="ECO:0000313" key="2">
    <source>
        <dbReference type="Proteomes" id="UP001205601"/>
    </source>
</evidence>
<name>A0ABT2NQH1_9RHOB</name>
<dbReference type="RefSeq" id="WP_261497063.1">
    <property type="nucleotide sequence ID" value="NZ_JAOCQF010000003.1"/>
</dbReference>
<comment type="caution">
    <text evidence="1">The sequence shown here is derived from an EMBL/GenBank/DDBJ whole genome shotgun (WGS) entry which is preliminary data.</text>
</comment>
<evidence type="ECO:0000313" key="1">
    <source>
        <dbReference type="EMBL" id="MCT8331181.1"/>
    </source>
</evidence>
<dbReference type="Proteomes" id="UP001205601">
    <property type="component" value="Unassembled WGS sequence"/>
</dbReference>
<keyword evidence="2" id="KW-1185">Reference proteome</keyword>
<accession>A0ABT2NQH1</accession>
<organism evidence="1 2">
    <name type="scientific">Albidovulum sediminis</name>
    <dbReference type="NCBI Taxonomy" id="3066345"/>
    <lineage>
        <taxon>Bacteria</taxon>
        <taxon>Pseudomonadati</taxon>
        <taxon>Pseudomonadota</taxon>
        <taxon>Alphaproteobacteria</taxon>
        <taxon>Rhodobacterales</taxon>
        <taxon>Paracoccaceae</taxon>
        <taxon>Albidovulum</taxon>
    </lineage>
</organism>
<dbReference type="InterPro" id="IPR021233">
    <property type="entry name" value="DUF2783"/>
</dbReference>
<sequence length="66" mass="7097">MLITTPNLTRPDETYAALIATHEGLSEAESHALNARLILILMNHIGDDAVLTEAMRLARDKGGQAA</sequence>
<dbReference type="Pfam" id="PF10932">
    <property type="entry name" value="DUF2783"/>
    <property type="match status" value="1"/>
</dbReference>